<dbReference type="Pfam" id="PF00921">
    <property type="entry name" value="Lipoprotein_2"/>
    <property type="match status" value="1"/>
</dbReference>
<keyword evidence="9" id="KW-0614">Plasmid</keyword>
<dbReference type="PROSITE" id="PS51257">
    <property type="entry name" value="PROKAR_LIPOPROTEIN"/>
    <property type="match status" value="1"/>
</dbReference>
<keyword evidence="4 8" id="KW-0472">Membrane</keyword>
<evidence type="ECO:0000256" key="6">
    <source>
        <dbReference type="ARBA" id="ARBA00023237"/>
    </source>
</evidence>
<keyword evidence="6 8" id="KW-0998">Cell outer membrane</keyword>
<comment type="function">
    <text evidence="1 8">The Vlp and Vsp proteins are antigenically distinct proteins, only one vlp or vsp gene is transcriptionally active at any one time. Switching between these genes is a mechanism of host immune response evasion.</text>
</comment>
<evidence type="ECO:0000256" key="8">
    <source>
        <dbReference type="RuleBase" id="RU363105"/>
    </source>
</evidence>
<accession>A0A075BYD1</accession>
<keyword evidence="7 8" id="KW-0449">Lipoprotein</keyword>
<dbReference type="AlphaFoldDB" id="A0A075BYD1"/>
<dbReference type="EMBL" id="KF031442">
    <property type="protein sequence ID" value="AGS80213.1"/>
    <property type="molecule type" value="Genomic_DNA"/>
</dbReference>
<evidence type="ECO:0000256" key="4">
    <source>
        <dbReference type="ARBA" id="ARBA00023136"/>
    </source>
</evidence>
<protein>
    <recommendedName>
        <fullName evidence="8">Variable large protein</fullName>
    </recommendedName>
</protein>
<reference evidence="9" key="1">
    <citation type="submission" date="2013-04" db="EMBL/GenBank/DDBJ databases">
        <title>Vlp1 gene and protein of Borrelia miyamotoi.</title>
        <authorList>
            <person name="Barbour A.G."/>
            <person name="Ghalyanchi Langeroudi A."/>
            <person name="Hue F."/>
        </authorList>
    </citation>
    <scope>NUCLEOTIDE SEQUENCE</scope>
    <source>
        <plasmid evidence="9">unnamed</plasmid>
    </source>
</reference>
<evidence type="ECO:0000313" key="9">
    <source>
        <dbReference type="EMBL" id="AGS80213.1"/>
    </source>
</evidence>
<evidence type="ECO:0000256" key="1">
    <source>
        <dbReference type="ARBA" id="ARBA00003932"/>
    </source>
</evidence>
<evidence type="ECO:0000256" key="2">
    <source>
        <dbReference type="ARBA" id="ARBA00004459"/>
    </source>
</evidence>
<geneLocation type="plasmid" evidence="9">
    <name>unnamed</name>
</geneLocation>
<comment type="subcellular location">
    <subcellularLocation>
        <location evidence="2 8">Cell outer membrane</location>
        <topology evidence="2 8">Lipid-anchor</topology>
    </subcellularLocation>
</comment>
<dbReference type="GO" id="GO:0009279">
    <property type="term" value="C:cell outer membrane"/>
    <property type="evidence" value="ECO:0007669"/>
    <property type="project" value="UniProtKB-SubCell"/>
</dbReference>
<evidence type="ECO:0000256" key="5">
    <source>
        <dbReference type="ARBA" id="ARBA00023139"/>
    </source>
</evidence>
<evidence type="ECO:0000256" key="7">
    <source>
        <dbReference type="ARBA" id="ARBA00023288"/>
    </source>
</evidence>
<keyword evidence="5 8" id="KW-0564">Palmitate</keyword>
<gene>
    <name evidence="9" type="primary">vlp1</name>
</gene>
<evidence type="ECO:0000256" key="3">
    <source>
        <dbReference type="ARBA" id="ARBA00022729"/>
    </source>
</evidence>
<organism evidence="9">
    <name type="scientific">Borrelia miyamotoi</name>
    <dbReference type="NCBI Taxonomy" id="47466"/>
    <lineage>
        <taxon>Bacteria</taxon>
        <taxon>Pseudomonadati</taxon>
        <taxon>Spirochaetota</taxon>
        <taxon>Spirochaetia</taxon>
        <taxon>Spirochaetales</taxon>
        <taxon>Borreliaceae</taxon>
        <taxon>Borrelia</taxon>
    </lineage>
</organism>
<keyword evidence="3" id="KW-0732">Signal</keyword>
<dbReference type="InterPro" id="IPR000680">
    <property type="entry name" value="Borrelia_lipo"/>
</dbReference>
<name>A0A075BYD1_9SPIR</name>
<sequence length="353" mass="36112">MEKRSETKKKLIIMMIVLLMIGCGQQTEGNSAVSGGVGSGLSGAMMEVGRSAENVFYAFIELVSDVLGFTAKTTTKKNDVGVYFNSLGVKLGEASKELEEVAKKAADSSKSQEIRGAVYEAKATLSKLKGHVESLGQVGDTNVVGYANNVQGTGTAPDDAQLKEMFRALKGIVEIATDVGVKALEAGATTLTVNGVDNKDGVKILATSGGNPAATDAGKAAIILAAVSGEEILKSIIESQESDVALTANADENTTSLKFAKGGSDAHLSNSANPKAAAVAGGIALRSLVKTGKLASGAADNAAGGGKEVQGVGATAANKLLVAIEDIIKKTVKNVLEKAKEKIDEARNLKTAE</sequence>
<proteinExistence type="predicted"/>
<dbReference type="SUPFAM" id="SSF74748">
    <property type="entry name" value="Variable surface antigen VlsE"/>
    <property type="match status" value="1"/>
</dbReference>